<dbReference type="EMBL" id="GEDG01024053">
    <property type="protein sequence ID" value="JAP16266.1"/>
    <property type="molecule type" value="Transcribed_RNA"/>
</dbReference>
<dbReference type="AlphaFoldDB" id="A0A0V0H831"/>
<protein>
    <submittedName>
        <fullName evidence="1">Putative ovule protein</fullName>
    </submittedName>
</protein>
<proteinExistence type="predicted"/>
<accession>A0A0V0H831</accession>
<organism evidence="1">
    <name type="scientific">Solanum chacoense</name>
    <name type="common">Chaco potato</name>
    <dbReference type="NCBI Taxonomy" id="4108"/>
    <lineage>
        <taxon>Eukaryota</taxon>
        <taxon>Viridiplantae</taxon>
        <taxon>Streptophyta</taxon>
        <taxon>Embryophyta</taxon>
        <taxon>Tracheophyta</taxon>
        <taxon>Spermatophyta</taxon>
        <taxon>Magnoliopsida</taxon>
        <taxon>eudicotyledons</taxon>
        <taxon>Gunneridae</taxon>
        <taxon>Pentapetalae</taxon>
        <taxon>asterids</taxon>
        <taxon>lamiids</taxon>
        <taxon>Solanales</taxon>
        <taxon>Solanaceae</taxon>
        <taxon>Solanoideae</taxon>
        <taxon>Solaneae</taxon>
        <taxon>Solanum</taxon>
    </lineage>
</organism>
<reference evidence="1" key="1">
    <citation type="submission" date="2015-12" db="EMBL/GenBank/DDBJ databases">
        <title>Gene expression during late stages of embryo sac development: a critical building block for successful pollen-pistil interactions.</title>
        <authorList>
            <person name="Liu Y."/>
            <person name="Joly V."/>
            <person name="Sabar M."/>
            <person name="Matton D.P."/>
        </authorList>
    </citation>
    <scope>NUCLEOTIDE SEQUENCE</scope>
</reference>
<name>A0A0V0H831_SOLCH</name>
<evidence type="ECO:0000313" key="1">
    <source>
        <dbReference type="EMBL" id="JAP16266.1"/>
    </source>
</evidence>
<sequence length="63" mass="7465">MFSFQTSYYFRWSLGCLEAHDIRDVRPFVTKLDPKVLKCIFLGYSSSEGIDVILLNWQIFRVN</sequence>